<evidence type="ECO:0000313" key="5">
    <source>
        <dbReference type="EMBL" id="KAA0975166.1"/>
    </source>
</evidence>
<proteinExistence type="predicted"/>
<evidence type="ECO:0000313" key="6">
    <source>
        <dbReference type="Proteomes" id="UP000323856"/>
    </source>
</evidence>
<dbReference type="InterPro" id="IPR041698">
    <property type="entry name" value="Methyltransf_25"/>
</dbReference>
<dbReference type="CDD" id="cd02440">
    <property type="entry name" value="AdoMet_MTases"/>
    <property type="match status" value="1"/>
</dbReference>
<dbReference type="AlphaFoldDB" id="A0A5B0E974"/>
<comment type="caution">
    <text evidence="5">The sequence shown here is derived from an EMBL/GenBank/DDBJ whole genome shotgun (WGS) entry which is preliminary data.</text>
</comment>
<sequence length="244" mass="26740">MESLLSTEQQAQLYDAENIWSADDEFFLAFANERPASRILDLGCGTGRLTLALAAAGHEVTGVDPHPGSLAAARSKPAAETVRWIEGTSAVLNDEAPFDAVLMTSHVVQAITDDTEWARTLLDIYRVLAPGGRLIFDSRDPRSRAWERWTPAQTRNELTLADGTHVQLWIDSAPSDNGLVNITEHRLFADGSREFEDAVLAFRSEQQLRTHLSDAGLHVSSVFGGWHRQPAGHGTGELICIATR</sequence>
<dbReference type="Proteomes" id="UP000323856">
    <property type="component" value="Unassembled WGS sequence"/>
</dbReference>
<dbReference type="PANTHER" id="PTHR43464">
    <property type="entry name" value="METHYLTRANSFERASE"/>
    <property type="match status" value="1"/>
</dbReference>
<evidence type="ECO:0000256" key="1">
    <source>
        <dbReference type="ARBA" id="ARBA00022603"/>
    </source>
</evidence>
<organism evidence="5 6">
    <name type="scientific">Paeniglutamicibacter gangotriensis</name>
    <dbReference type="NCBI Taxonomy" id="254787"/>
    <lineage>
        <taxon>Bacteria</taxon>
        <taxon>Bacillati</taxon>
        <taxon>Actinomycetota</taxon>
        <taxon>Actinomycetes</taxon>
        <taxon>Micrococcales</taxon>
        <taxon>Micrococcaceae</taxon>
        <taxon>Paeniglutamicibacter</taxon>
    </lineage>
</organism>
<dbReference type="EMBL" id="VOBL01000016">
    <property type="protein sequence ID" value="KAA0975166.1"/>
    <property type="molecule type" value="Genomic_DNA"/>
</dbReference>
<dbReference type="SUPFAM" id="SSF53335">
    <property type="entry name" value="S-adenosyl-L-methionine-dependent methyltransferases"/>
    <property type="match status" value="1"/>
</dbReference>
<reference evidence="5 6" key="1">
    <citation type="submission" date="2019-07" db="EMBL/GenBank/DDBJ databases">
        <title>Analysis of the biochemical properties, biological activity and biotechnological potential of siderophores and biosurfactants produced by Antarctic psychrotolerant bacteria.</title>
        <authorList>
            <person name="Styczynski M."/>
            <person name="Krucon T."/>
            <person name="Decewicz P."/>
            <person name="Dziewit L."/>
        </authorList>
    </citation>
    <scope>NUCLEOTIDE SEQUENCE [LARGE SCALE GENOMIC DNA]</scope>
    <source>
        <strain evidence="5 6">ANT_H27</strain>
    </source>
</reference>
<keyword evidence="3" id="KW-0949">S-adenosyl-L-methionine</keyword>
<dbReference type="Pfam" id="PF13649">
    <property type="entry name" value="Methyltransf_25"/>
    <property type="match status" value="1"/>
</dbReference>
<dbReference type="InterPro" id="IPR029063">
    <property type="entry name" value="SAM-dependent_MTases_sf"/>
</dbReference>
<dbReference type="GO" id="GO:0008168">
    <property type="term" value="F:methyltransferase activity"/>
    <property type="evidence" value="ECO:0007669"/>
    <property type="project" value="UniProtKB-KW"/>
</dbReference>
<keyword evidence="1 5" id="KW-0489">Methyltransferase</keyword>
<feature type="domain" description="Methyltransferase" evidence="4">
    <location>
        <begin position="39"/>
        <end position="132"/>
    </location>
</feature>
<dbReference type="OrthoDB" id="9805171at2"/>
<name>A0A5B0E974_9MICC</name>
<dbReference type="Gene3D" id="3.40.50.150">
    <property type="entry name" value="Vaccinia Virus protein VP39"/>
    <property type="match status" value="1"/>
</dbReference>
<keyword evidence="2 5" id="KW-0808">Transferase</keyword>
<accession>A0A5B0E974</accession>
<dbReference type="PANTHER" id="PTHR43464:SF19">
    <property type="entry name" value="UBIQUINONE BIOSYNTHESIS O-METHYLTRANSFERASE, MITOCHONDRIAL"/>
    <property type="match status" value="1"/>
</dbReference>
<evidence type="ECO:0000256" key="3">
    <source>
        <dbReference type="ARBA" id="ARBA00022691"/>
    </source>
</evidence>
<evidence type="ECO:0000256" key="2">
    <source>
        <dbReference type="ARBA" id="ARBA00022679"/>
    </source>
</evidence>
<dbReference type="RefSeq" id="WP_149620241.1">
    <property type="nucleotide sequence ID" value="NZ_VOBL01000016.1"/>
</dbReference>
<dbReference type="GO" id="GO:0032259">
    <property type="term" value="P:methylation"/>
    <property type="evidence" value="ECO:0007669"/>
    <property type="project" value="UniProtKB-KW"/>
</dbReference>
<gene>
    <name evidence="5" type="ORF">FQ154_14275</name>
</gene>
<protein>
    <submittedName>
        <fullName evidence="5">Class I SAM-dependent methyltransferase</fullName>
    </submittedName>
</protein>
<evidence type="ECO:0000259" key="4">
    <source>
        <dbReference type="Pfam" id="PF13649"/>
    </source>
</evidence>